<accession>A0A172XEX0</accession>
<sequence length="37" mass="4757">MPNWLMKQMQKAFLEKDNYQIKLLNQCWYFYRKKHCS</sequence>
<proteinExistence type="predicted"/>
<evidence type="ECO:0000313" key="2">
    <source>
        <dbReference type="EMBL" id="QOY26230.1"/>
    </source>
</evidence>
<dbReference type="Proteomes" id="UP000587477">
    <property type="component" value="Chromosome"/>
</dbReference>
<dbReference type="NCBIfam" id="NF033225">
    <property type="entry name" value="spore_CmpA"/>
    <property type="match status" value="1"/>
</dbReference>
<dbReference type="SMR" id="A0A172XEX0"/>
<name>A0A172XEX0_BACVE</name>
<dbReference type="KEGG" id="bmp:NG74_00492"/>
<reference evidence="2" key="2">
    <citation type="journal article" date="2020" name="Genomics">
        <title>Complete genome sequence of Bacillus velezensis NST6 and comparison with the species belonging to operational group B. amyloliquefaciens.</title>
        <authorList>
            <person name="Choi J."/>
            <person name="Nam J."/>
            <person name="Seo M.H."/>
        </authorList>
    </citation>
    <scope>NUCLEOTIDE SEQUENCE</scope>
    <source>
        <strain evidence="2">NST6</strain>
    </source>
</reference>
<dbReference type="EMBL" id="CP063687">
    <property type="protein sequence ID" value="QOY26230.1"/>
    <property type="molecule type" value="Genomic_DNA"/>
</dbReference>
<reference evidence="4" key="3">
    <citation type="submission" date="2020-10" db="EMBL/GenBank/DDBJ databases">
        <title>Complete genome sequence of Bacillus velezensis NST6.</title>
        <authorList>
            <person name="Choi J."/>
        </authorList>
    </citation>
    <scope>NUCLEOTIDE SEQUENCE [LARGE SCALE GENOMIC DNA]</scope>
    <source>
        <strain evidence="4">NST6</strain>
    </source>
</reference>
<dbReference type="InterPro" id="IPR047764">
    <property type="entry name" value="CmpA"/>
</dbReference>
<dbReference type="Pfam" id="PF26301">
    <property type="entry name" value="spore_CmpA"/>
    <property type="match status" value="1"/>
</dbReference>
<reference evidence="1 3" key="1">
    <citation type="submission" date="2018-06" db="EMBL/GenBank/DDBJ databases">
        <title>Complete Genome Sequence of Bacillus velezensis DSYZ, a Plant Growth-Promoting Rhizobacterium with Antifungal Activity.</title>
        <authorList>
            <person name="Du B."/>
            <person name="Ding Y."/>
            <person name="Liu K."/>
            <person name="Yao L."/>
            <person name="Wang C."/>
            <person name="Li H."/>
            <person name="Liu H."/>
        </authorList>
    </citation>
    <scope>NUCLEOTIDE SEQUENCE [LARGE SCALE GENOMIC DNA]</scope>
    <source>
        <strain evidence="1 3">DSYZ</strain>
    </source>
</reference>
<evidence type="ECO:0000313" key="3">
    <source>
        <dbReference type="Proteomes" id="UP000250069"/>
    </source>
</evidence>
<dbReference type="EMBL" id="CP030150">
    <property type="protein sequence ID" value="AWX71008.1"/>
    <property type="molecule type" value="Genomic_DNA"/>
</dbReference>
<dbReference type="RefSeq" id="WP_003156164.1">
    <property type="nucleotide sequence ID" value="NZ_AP018402.1"/>
</dbReference>
<dbReference type="Proteomes" id="UP000250069">
    <property type="component" value="Chromosome"/>
</dbReference>
<dbReference type="AlphaFoldDB" id="A0A172XEX0"/>
<dbReference type="GeneID" id="76429142"/>
<evidence type="ECO:0000313" key="4">
    <source>
        <dbReference type="Proteomes" id="UP000587477"/>
    </source>
</evidence>
<protein>
    <submittedName>
        <fullName evidence="1">Cortex morphogenetic protein CmpA</fullName>
    </submittedName>
</protein>
<organism evidence="2 4">
    <name type="scientific">Bacillus velezensis</name>
    <dbReference type="NCBI Taxonomy" id="492670"/>
    <lineage>
        <taxon>Bacteria</taxon>
        <taxon>Bacillati</taxon>
        <taxon>Bacillota</taxon>
        <taxon>Bacilli</taxon>
        <taxon>Bacillales</taxon>
        <taxon>Bacillaceae</taxon>
        <taxon>Bacillus</taxon>
        <taxon>Bacillus amyloliquefaciens group</taxon>
    </lineage>
</organism>
<gene>
    <name evidence="1" type="primary">cmpA</name>
    <name evidence="2" type="ORF">BACVE_001193</name>
    <name evidence="1" type="ORF">BVDSYZ_02710</name>
</gene>
<evidence type="ECO:0000313" key="1">
    <source>
        <dbReference type="EMBL" id="AWX71008.1"/>
    </source>
</evidence>